<dbReference type="Proteomes" id="UP001302274">
    <property type="component" value="Unassembled WGS sequence"/>
</dbReference>
<dbReference type="RefSeq" id="WP_323577441.1">
    <property type="nucleotide sequence ID" value="NZ_JAYGJQ010000002.1"/>
</dbReference>
<reference evidence="1 2" key="1">
    <citation type="submission" date="2023-11" db="EMBL/GenBank/DDBJ databases">
        <title>A Novel Polar Bacteriovorax (B. antarcticus) Isolated from the Biocrust in Antarctica.</title>
        <authorList>
            <person name="Mun W."/>
            <person name="Choi S.Y."/>
            <person name="Mitchell R.J."/>
        </authorList>
    </citation>
    <scope>NUCLEOTIDE SEQUENCE [LARGE SCALE GENOMIC DNA]</scope>
    <source>
        <strain evidence="1 2">PP10</strain>
    </source>
</reference>
<dbReference type="EMBL" id="JAYGJQ010000002">
    <property type="protein sequence ID" value="MEA9357432.1"/>
    <property type="molecule type" value="Genomic_DNA"/>
</dbReference>
<accession>A0ABU5VWV5</accession>
<evidence type="ECO:0000313" key="1">
    <source>
        <dbReference type="EMBL" id="MEA9357432.1"/>
    </source>
</evidence>
<organism evidence="1 2">
    <name type="scientific">Bacteriovorax antarcticus</name>
    <dbReference type="NCBI Taxonomy" id="3088717"/>
    <lineage>
        <taxon>Bacteria</taxon>
        <taxon>Pseudomonadati</taxon>
        <taxon>Bdellovibrionota</taxon>
        <taxon>Bacteriovoracia</taxon>
        <taxon>Bacteriovoracales</taxon>
        <taxon>Bacteriovoracaceae</taxon>
        <taxon>Bacteriovorax</taxon>
    </lineage>
</organism>
<name>A0ABU5VWV5_9BACT</name>
<comment type="caution">
    <text evidence="1">The sequence shown here is derived from an EMBL/GenBank/DDBJ whole genome shotgun (WGS) entry which is preliminary data.</text>
</comment>
<evidence type="ECO:0000313" key="2">
    <source>
        <dbReference type="Proteomes" id="UP001302274"/>
    </source>
</evidence>
<gene>
    <name evidence="1" type="ORF">SHI21_14490</name>
</gene>
<proteinExistence type="predicted"/>
<sequence length="130" mass="15001">MSPELKNYYSTKQRRMAFYIVENDINNEENPPEIAAIIGLDKELEAAFYAARRPPLEKPAIHAGIRINRDVNKKEKITNNKKEKESVVKKIAKRNGMYCPSLPTQWRNNSDIIIPKAEFGHFTTTKRKGL</sequence>
<protein>
    <submittedName>
        <fullName evidence="1">Uncharacterized protein</fullName>
    </submittedName>
</protein>
<keyword evidence="2" id="KW-1185">Reference proteome</keyword>